<proteinExistence type="predicted"/>
<comment type="caution">
    <text evidence="1">The sequence shown here is derived from an EMBL/GenBank/DDBJ whole genome shotgun (WGS) entry which is preliminary data.</text>
</comment>
<dbReference type="RefSeq" id="WP_131763249.1">
    <property type="nucleotide sequence ID" value="NZ_CAACUY010000311.1"/>
</dbReference>
<name>A0ABW2XYY1_9ACTN</name>
<dbReference type="Proteomes" id="UP001597063">
    <property type="component" value="Unassembled WGS sequence"/>
</dbReference>
<sequence length="108" mass="11180">MSPGSPPPVRVGEELLLLAAYLLSSGRGLVEEPPQYGPLRCLDAARRLLELAARTGVDHAGIASVRARLDDVMRGAMAERDMGALLDGACLELALVLAGSDLISGGAD</sequence>
<dbReference type="InterPro" id="IPR046074">
    <property type="entry name" value="DUF6092"/>
</dbReference>
<gene>
    <name evidence="1" type="ORF">ACFQZM_39720</name>
</gene>
<protein>
    <submittedName>
        <fullName evidence="1">DUF6092 family protein</fullName>
    </submittedName>
</protein>
<reference evidence="2" key="1">
    <citation type="journal article" date="2019" name="Int. J. Syst. Evol. Microbiol.">
        <title>The Global Catalogue of Microorganisms (GCM) 10K type strain sequencing project: providing services to taxonomists for standard genome sequencing and annotation.</title>
        <authorList>
            <consortium name="The Broad Institute Genomics Platform"/>
            <consortium name="The Broad Institute Genome Sequencing Center for Infectious Disease"/>
            <person name="Wu L."/>
            <person name="Ma J."/>
        </authorList>
    </citation>
    <scope>NUCLEOTIDE SEQUENCE [LARGE SCALE GENOMIC DNA]</scope>
    <source>
        <strain evidence="2">JCM 9371</strain>
    </source>
</reference>
<keyword evidence="2" id="KW-1185">Reference proteome</keyword>
<organism evidence="1 2">
    <name type="scientific">Actinomadura fibrosa</name>
    <dbReference type="NCBI Taxonomy" id="111802"/>
    <lineage>
        <taxon>Bacteria</taxon>
        <taxon>Bacillati</taxon>
        <taxon>Actinomycetota</taxon>
        <taxon>Actinomycetes</taxon>
        <taxon>Streptosporangiales</taxon>
        <taxon>Thermomonosporaceae</taxon>
        <taxon>Actinomadura</taxon>
    </lineage>
</organism>
<evidence type="ECO:0000313" key="1">
    <source>
        <dbReference type="EMBL" id="MFD0690673.1"/>
    </source>
</evidence>
<dbReference type="Pfam" id="PF19585">
    <property type="entry name" value="DUF6092"/>
    <property type="match status" value="1"/>
</dbReference>
<dbReference type="EMBL" id="JBHTGP010000018">
    <property type="protein sequence ID" value="MFD0690673.1"/>
    <property type="molecule type" value="Genomic_DNA"/>
</dbReference>
<accession>A0ABW2XYY1</accession>
<evidence type="ECO:0000313" key="2">
    <source>
        <dbReference type="Proteomes" id="UP001597063"/>
    </source>
</evidence>